<evidence type="ECO:0000256" key="1">
    <source>
        <dbReference type="SAM" id="SignalP"/>
    </source>
</evidence>
<keyword evidence="4" id="KW-1185">Reference proteome</keyword>
<comment type="caution">
    <text evidence="3">The sequence shown here is derived from an EMBL/GenBank/DDBJ whole genome shotgun (WGS) entry which is preliminary data.</text>
</comment>
<feature type="domain" description="AB hydrolase-1" evidence="2">
    <location>
        <begin position="117"/>
        <end position="311"/>
    </location>
</feature>
<dbReference type="AlphaFoldDB" id="A0AAN6M7W1"/>
<feature type="chain" id="PRO_5042991437" description="AB hydrolase-1 domain-containing protein" evidence="1">
    <location>
        <begin position="19"/>
        <end position="481"/>
    </location>
</feature>
<evidence type="ECO:0000259" key="2">
    <source>
        <dbReference type="Pfam" id="PF12697"/>
    </source>
</evidence>
<dbReference type="InterPro" id="IPR029058">
    <property type="entry name" value="AB_hydrolase_fold"/>
</dbReference>
<reference evidence="3 4" key="1">
    <citation type="submission" date="2021-02" db="EMBL/GenBank/DDBJ databases">
        <title>Genome assembly of Pseudopithomyces chartarum.</title>
        <authorList>
            <person name="Jauregui R."/>
            <person name="Singh J."/>
            <person name="Voisey C."/>
        </authorList>
    </citation>
    <scope>NUCLEOTIDE SEQUENCE [LARGE SCALE GENOMIC DNA]</scope>
    <source>
        <strain evidence="3 4">AGR01</strain>
    </source>
</reference>
<feature type="signal peptide" evidence="1">
    <location>
        <begin position="1"/>
        <end position="18"/>
    </location>
</feature>
<keyword evidence="1" id="KW-0732">Signal</keyword>
<protein>
    <recommendedName>
        <fullName evidence="2">AB hydrolase-1 domain-containing protein</fullName>
    </recommendedName>
</protein>
<sequence length="481" mass="52590">MARLSFLSALLLVGFTSALGVRHRQDGYRDGYGYGSQDGGRNCVNFTIPVSISARQGVFPDIPAKANLEVTDFAQKFVQQGRNYTATILLGYQTVEGNYDISAQYCYPDKVGSTIQILTHGIGFDKTYWDLSFDDYEYSYTNVALKYGYSTLAIDRLGIGNSSHGDPINEIQAPLELEALNAVTTKLRKGEIPEIKDEYKKVIHVGHSFGSVLSYWLSALYPDNTDGLALTGWSANGSFIGQTVAGWNLHSARLNQPFRFGDASNGAIKLLIESFLGLGRQDLVESVVNAIKTYTGNTPQSYEVWNDIQTTEVGDIINEWNTTATRLNYSPGYITHSDLTSNQFVFLRYGNYDIGLGVVSENTKQPVTIGELLSLGGEPAQSSFKGPVIVFTGQYDQPFCGLDCYATGTAAASIPAEAKKNFPKGGVFEAYIQPDTGHGINVHFNSSAGNAAAYSRVLDTTPDFILVFAREYALGWNTCTR</sequence>
<dbReference type="PANTHER" id="PTHR43798">
    <property type="entry name" value="MONOACYLGLYCEROL LIPASE"/>
    <property type="match status" value="1"/>
</dbReference>
<dbReference type="InterPro" id="IPR050266">
    <property type="entry name" value="AB_hydrolase_sf"/>
</dbReference>
<proteinExistence type="predicted"/>
<organism evidence="3 4">
    <name type="scientific">Pseudopithomyces chartarum</name>
    <dbReference type="NCBI Taxonomy" id="1892770"/>
    <lineage>
        <taxon>Eukaryota</taxon>
        <taxon>Fungi</taxon>
        <taxon>Dikarya</taxon>
        <taxon>Ascomycota</taxon>
        <taxon>Pezizomycotina</taxon>
        <taxon>Dothideomycetes</taxon>
        <taxon>Pleosporomycetidae</taxon>
        <taxon>Pleosporales</taxon>
        <taxon>Massarineae</taxon>
        <taxon>Didymosphaeriaceae</taxon>
        <taxon>Pseudopithomyces</taxon>
    </lineage>
</organism>
<accession>A0AAN6M7W1</accession>
<dbReference type="PANTHER" id="PTHR43798:SF33">
    <property type="entry name" value="HYDROLASE, PUTATIVE (AFU_ORTHOLOGUE AFUA_2G14860)-RELATED"/>
    <property type="match status" value="1"/>
</dbReference>
<dbReference type="Proteomes" id="UP001280581">
    <property type="component" value="Unassembled WGS sequence"/>
</dbReference>
<gene>
    <name evidence="3" type="ORF">GRF29_1g3162817</name>
</gene>
<dbReference type="SUPFAM" id="SSF53474">
    <property type="entry name" value="alpha/beta-Hydrolases"/>
    <property type="match status" value="1"/>
</dbReference>
<name>A0AAN6M7W1_9PLEO</name>
<evidence type="ECO:0000313" key="4">
    <source>
        <dbReference type="Proteomes" id="UP001280581"/>
    </source>
</evidence>
<dbReference type="Pfam" id="PF12697">
    <property type="entry name" value="Abhydrolase_6"/>
    <property type="match status" value="1"/>
</dbReference>
<dbReference type="Gene3D" id="3.40.50.1820">
    <property type="entry name" value="alpha/beta hydrolase"/>
    <property type="match status" value="1"/>
</dbReference>
<dbReference type="GO" id="GO:0016020">
    <property type="term" value="C:membrane"/>
    <property type="evidence" value="ECO:0007669"/>
    <property type="project" value="TreeGrafter"/>
</dbReference>
<evidence type="ECO:0000313" key="3">
    <source>
        <dbReference type="EMBL" id="KAK3217453.1"/>
    </source>
</evidence>
<dbReference type="EMBL" id="WVTA01000001">
    <property type="protein sequence ID" value="KAK3217453.1"/>
    <property type="molecule type" value="Genomic_DNA"/>
</dbReference>
<dbReference type="InterPro" id="IPR000073">
    <property type="entry name" value="AB_hydrolase_1"/>
</dbReference>